<dbReference type="HOGENOM" id="CLU_2852668_0_0_1"/>
<organism evidence="2 3">
    <name type="scientific">Amborella trichopoda</name>
    <dbReference type="NCBI Taxonomy" id="13333"/>
    <lineage>
        <taxon>Eukaryota</taxon>
        <taxon>Viridiplantae</taxon>
        <taxon>Streptophyta</taxon>
        <taxon>Embryophyta</taxon>
        <taxon>Tracheophyta</taxon>
        <taxon>Spermatophyta</taxon>
        <taxon>Magnoliopsida</taxon>
        <taxon>Amborellales</taxon>
        <taxon>Amborellaceae</taxon>
        <taxon>Amborella</taxon>
    </lineage>
</organism>
<proteinExistence type="predicted"/>
<dbReference type="Proteomes" id="UP000017836">
    <property type="component" value="Unassembled WGS sequence"/>
</dbReference>
<feature type="compositionally biased region" description="Polar residues" evidence="1">
    <location>
        <begin position="36"/>
        <end position="45"/>
    </location>
</feature>
<reference evidence="3" key="1">
    <citation type="journal article" date="2013" name="Science">
        <title>The Amborella genome and the evolution of flowering plants.</title>
        <authorList>
            <consortium name="Amborella Genome Project"/>
        </authorList>
    </citation>
    <scope>NUCLEOTIDE SEQUENCE [LARGE SCALE GENOMIC DNA]</scope>
</reference>
<feature type="region of interest" description="Disordered" evidence="1">
    <location>
        <begin position="29"/>
        <end position="48"/>
    </location>
</feature>
<accession>W1P8Z3</accession>
<dbReference type="AlphaFoldDB" id="W1P8Z3"/>
<dbReference type="EMBL" id="KI394293">
    <property type="protein sequence ID" value="ERN04139.1"/>
    <property type="molecule type" value="Genomic_DNA"/>
</dbReference>
<evidence type="ECO:0000313" key="3">
    <source>
        <dbReference type="Proteomes" id="UP000017836"/>
    </source>
</evidence>
<gene>
    <name evidence="2" type="ORF">AMTR_s00077p00067320</name>
</gene>
<keyword evidence="3" id="KW-1185">Reference proteome</keyword>
<name>W1P8Z3_AMBTC</name>
<protein>
    <submittedName>
        <fullName evidence="2">Uncharacterized protein</fullName>
    </submittedName>
</protein>
<evidence type="ECO:0000256" key="1">
    <source>
        <dbReference type="SAM" id="MobiDB-lite"/>
    </source>
</evidence>
<feature type="region of interest" description="Disordered" evidence="1">
    <location>
        <begin position="1"/>
        <end position="21"/>
    </location>
</feature>
<feature type="compositionally biased region" description="Basic and acidic residues" evidence="1">
    <location>
        <begin position="1"/>
        <end position="19"/>
    </location>
</feature>
<evidence type="ECO:0000313" key="2">
    <source>
        <dbReference type="EMBL" id="ERN04139.1"/>
    </source>
</evidence>
<dbReference type="Gramene" id="ERN04139">
    <property type="protein sequence ID" value="ERN04139"/>
    <property type="gene ID" value="AMTR_s00077p00067320"/>
</dbReference>
<sequence length="65" mass="6874">MEHKGVSLSHHEPKCKDLDAGELQVPQMAREDLSGQLDTSSSSAEGSARTFGVSLAGVMNFIDGL</sequence>